<protein>
    <submittedName>
        <fullName evidence="1">Uncharacterized protein</fullName>
    </submittedName>
</protein>
<evidence type="ECO:0000313" key="2">
    <source>
        <dbReference type="Proteomes" id="UP000014216"/>
    </source>
</evidence>
<proteinExistence type="predicted"/>
<evidence type="ECO:0000313" key="1">
    <source>
        <dbReference type="EMBL" id="EMS79440.1"/>
    </source>
</evidence>
<reference evidence="1 2" key="1">
    <citation type="journal article" date="2013" name="Genome Announc.">
        <title>Draft Genome Sequence of Desulfotignum phosphitoxidans DSM 13687 Strain FiPS-3.</title>
        <authorList>
            <person name="Poehlein A."/>
            <person name="Daniel R."/>
            <person name="Simeonova D.D."/>
        </authorList>
    </citation>
    <scope>NUCLEOTIDE SEQUENCE [LARGE SCALE GENOMIC DNA]</scope>
    <source>
        <strain evidence="1 2">DSM 13687</strain>
    </source>
</reference>
<dbReference type="EMBL" id="APJX01000005">
    <property type="protein sequence ID" value="EMS79440.1"/>
    <property type="molecule type" value="Genomic_DNA"/>
</dbReference>
<dbReference type="Proteomes" id="UP000014216">
    <property type="component" value="Unassembled WGS sequence"/>
</dbReference>
<sequence length="97" mass="10773">MCADDLTAEPGIDQVRDPADVIDVGKGEKQKVDVCRRHREPVEGHLRVMALGNAAVHQDGNGAAVVRLSGHHNILGSDKFTVYIRLSIFKKHFNHFF</sequence>
<comment type="caution">
    <text evidence="1">The sequence shown here is derived from an EMBL/GenBank/DDBJ whole genome shotgun (WGS) entry which is preliminary data.</text>
</comment>
<organism evidence="1 2">
    <name type="scientific">Desulfotignum phosphitoxidans DSM 13687</name>
    <dbReference type="NCBI Taxonomy" id="1286635"/>
    <lineage>
        <taxon>Bacteria</taxon>
        <taxon>Pseudomonadati</taxon>
        <taxon>Thermodesulfobacteriota</taxon>
        <taxon>Desulfobacteria</taxon>
        <taxon>Desulfobacterales</taxon>
        <taxon>Desulfobacteraceae</taxon>
        <taxon>Desulfotignum</taxon>
    </lineage>
</organism>
<accession>S0FXH3</accession>
<dbReference type="AlphaFoldDB" id="S0FXH3"/>
<name>S0FXH3_9BACT</name>
<gene>
    <name evidence="1" type="ORF">Dpo_5c03670</name>
</gene>
<keyword evidence="2" id="KW-1185">Reference proteome</keyword>